<dbReference type="EMBL" id="JADGJD010000575">
    <property type="protein sequence ID" value="KAJ3049930.1"/>
    <property type="molecule type" value="Genomic_DNA"/>
</dbReference>
<dbReference type="Proteomes" id="UP001212841">
    <property type="component" value="Unassembled WGS sequence"/>
</dbReference>
<keyword evidence="1" id="KW-0175">Coiled coil</keyword>
<comment type="caution">
    <text evidence="2">The sequence shown here is derived from an EMBL/GenBank/DDBJ whole genome shotgun (WGS) entry which is preliminary data.</text>
</comment>
<dbReference type="AlphaFoldDB" id="A0AAD5SHJ5"/>
<accession>A0AAD5SHJ5</accession>
<sequence>MNNTAFTPTQLAALSSMFGPPLSCPNCANLQKKLEESAGALQTAADQIQKLEGKVEVLSDLLTKRVVADGSGQDGEEITTRRIHAPTFDRHDRFAKGKKKPPVLSGTTSDDDSAAISKMFESDDDEEYILPGYKVVRKRLRQPDLIEYALWANKITTPRKMTAMAITETTNFSMRAGSGDFDHAETNKRGHEDLIEDLSIKRTR</sequence>
<evidence type="ECO:0000313" key="2">
    <source>
        <dbReference type="EMBL" id="KAJ3049930.1"/>
    </source>
</evidence>
<proteinExistence type="predicted"/>
<feature type="coiled-coil region" evidence="1">
    <location>
        <begin position="27"/>
        <end position="61"/>
    </location>
</feature>
<evidence type="ECO:0000256" key="1">
    <source>
        <dbReference type="SAM" id="Coils"/>
    </source>
</evidence>
<reference evidence="2" key="1">
    <citation type="submission" date="2020-05" db="EMBL/GenBank/DDBJ databases">
        <title>Phylogenomic resolution of chytrid fungi.</title>
        <authorList>
            <person name="Stajich J.E."/>
            <person name="Amses K."/>
            <person name="Simmons R."/>
            <person name="Seto K."/>
            <person name="Myers J."/>
            <person name="Bonds A."/>
            <person name="Quandt C.A."/>
            <person name="Barry K."/>
            <person name="Liu P."/>
            <person name="Grigoriev I."/>
            <person name="Longcore J.E."/>
            <person name="James T.Y."/>
        </authorList>
    </citation>
    <scope>NUCLEOTIDE SEQUENCE</scope>
    <source>
        <strain evidence="2">JEL0318</strain>
    </source>
</reference>
<name>A0AAD5SHJ5_9FUNG</name>
<organism evidence="2 3">
    <name type="scientific">Rhizophlyctis rosea</name>
    <dbReference type="NCBI Taxonomy" id="64517"/>
    <lineage>
        <taxon>Eukaryota</taxon>
        <taxon>Fungi</taxon>
        <taxon>Fungi incertae sedis</taxon>
        <taxon>Chytridiomycota</taxon>
        <taxon>Chytridiomycota incertae sedis</taxon>
        <taxon>Chytridiomycetes</taxon>
        <taxon>Rhizophlyctidales</taxon>
        <taxon>Rhizophlyctidaceae</taxon>
        <taxon>Rhizophlyctis</taxon>
    </lineage>
</organism>
<protein>
    <submittedName>
        <fullName evidence="2">Uncharacterized protein</fullName>
    </submittedName>
</protein>
<gene>
    <name evidence="2" type="ORF">HK097_009083</name>
</gene>
<keyword evidence="3" id="KW-1185">Reference proteome</keyword>
<evidence type="ECO:0000313" key="3">
    <source>
        <dbReference type="Proteomes" id="UP001212841"/>
    </source>
</evidence>
<feature type="non-terminal residue" evidence="2">
    <location>
        <position position="1"/>
    </location>
</feature>